<accession>A0A1M7SZW5</accession>
<feature type="signal peptide" evidence="2">
    <location>
        <begin position="1"/>
        <end position="29"/>
    </location>
</feature>
<dbReference type="Gene3D" id="1.10.390.10">
    <property type="entry name" value="Neutral Protease Domain 2"/>
    <property type="match status" value="2"/>
</dbReference>
<gene>
    <name evidence="3" type="ORF">SAMN05660350_01198</name>
</gene>
<name>A0A1M7SZW5_9ACTN</name>
<dbReference type="PROSITE" id="PS51257">
    <property type="entry name" value="PROKAR_LIPOPROTEIN"/>
    <property type="match status" value="1"/>
</dbReference>
<keyword evidence="2" id="KW-0732">Signal</keyword>
<dbReference type="SUPFAM" id="SSF55486">
    <property type="entry name" value="Metalloproteases ('zincins'), catalytic domain"/>
    <property type="match status" value="1"/>
</dbReference>
<dbReference type="PANTHER" id="PTHR45726">
    <property type="entry name" value="LEUKOTRIENE A-4 HYDROLASE"/>
    <property type="match status" value="1"/>
</dbReference>
<dbReference type="OrthoDB" id="100605at2"/>
<reference evidence="3 4" key="1">
    <citation type="submission" date="2016-12" db="EMBL/GenBank/DDBJ databases">
        <authorList>
            <person name="Song W.-J."/>
            <person name="Kurnit D.M."/>
        </authorList>
    </citation>
    <scope>NUCLEOTIDE SEQUENCE [LARGE SCALE GENOMIC DNA]</scope>
    <source>
        <strain evidence="3 4">DSM 43162</strain>
    </source>
</reference>
<evidence type="ECO:0000256" key="2">
    <source>
        <dbReference type="SAM" id="SignalP"/>
    </source>
</evidence>
<dbReference type="EMBL" id="FRDM01000004">
    <property type="protein sequence ID" value="SHN63961.1"/>
    <property type="molecule type" value="Genomic_DNA"/>
</dbReference>
<keyword evidence="1" id="KW-0479">Metal-binding</keyword>
<comment type="cofactor">
    <cofactor evidence="1">
        <name>Zn(2+)</name>
        <dbReference type="ChEBI" id="CHEBI:29105"/>
    </cofactor>
    <text evidence="1">Binds 1 zinc ion per subunit.</text>
</comment>
<dbReference type="InterPro" id="IPR027268">
    <property type="entry name" value="Peptidase_M4/M1_CTD_sf"/>
</dbReference>
<feature type="binding site" evidence="1">
    <location>
        <position position="359"/>
    </location>
    <ligand>
        <name>Zn(2+)</name>
        <dbReference type="ChEBI" id="CHEBI:29105"/>
        <note>catalytic</note>
    </ligand>
</feature>
<dbReference type="RefSeq" id="WP_072914960.1">
    <property type="nucleotide sequence ID" value="NZ_FRDM01000004.1"/>
</dbReference>
<proteinExistence type="predicted"/>
<evidence type="ECO:0000313" key="4">
    <source>
        <dbReference type="Proteomes" id="UP000184428"/>
    </source>
</evidence>
<feature type="binding site" evidence="1">
    <location>
        <position position="340"/>
    </location>
    <ligand>
        <name>Zn(2+)</name>
        <dbReference type="ChEBI" id="CHEBI:29105"/>
        <note>catalytic</note>
    </ligand>
</feature>
<dbReference type="InterPro" id="IPR034015">
    <property type="entry name" value="M1_LTA4H"/>
</dbReference>
<dbReference type="GO" id="GO:0046872">
    <property type="term" value="F:metal ion binding"/>
    <property type="evidence" value="ECO:0007669"/>
    <property type="project" value="UniProtKB-KW"/>
</dbReference>
<dbReference type="Proteomes" id="UP000184428">
    <property type="component" value="Unassembled WGS sequence"/>
</dbReference>
<dbReference type="AlphaFoldDB" id="A0A1M7SZW5"/>
<keyword evidence="1" id="KW-0862">Zinc</keyword>
<protein>
    <submittedName>
        <fullName evidence="3">Peptidase family M1</fullName>
    </submittedName>
</protein>
<sequence length="468" mass="49378">MRSSTVRRWAPTCCAVVVLAGCTASGEPAAALPPAAGCPVTERAAPDPDRPVVGLDMRLEDDLRTVTGTETVALTPDLPVDEMWFRLIPNAPQSAGHRLTVESVRGDLVTGGGYVDEGAAPGTPGGLYRVDLRETVPAGATVSVELDFRLRLTPERTPAGFDRLGVDDGVTWWGSGFPLLTWEPGHGWAQDPMVEVSGETTAGPAADTRIRVSVPDDLVVLMSGEQAEPRATADGRRVWESADPVARDVLVAVGEFRTATVDAGGTRVTAGVLADAETSAEELAETTAEAIEDLERRFGPFPYPTLAVPLVGDGGGGEEYSSAFVLGDDDSGLVVHEAAHMWFYGMVGNSQFRDPWLDEAFATYAEGGADGDRLDRRGAVGGSMASFDDQDEYEELVYGKGAAALAVAREAAGAQAFDEAVRCYVESQAWTIARPEDLARALSDLEPALDVLVEAGALDQRDVEAAGN</sequence>
<evidence type="ECO:0000256" key="1">
    <source>
        <dbReference type="PIRSR" id="PIRSR634015-3"/>
    </source>
</evidence>
<organism evidence="3 4">
    <name type="scientific">Geodermatophilus obscurus</name>
    <dbReference type="NCBI Taxonomy" id="1861"/>
    <lineage>
        <taxon>Bacteria</taxon>
        <taxon>Bacillati</taxon>
        <taxon>Actinomycetota</taxon>
        <taxon>Actinomycetes</taxon>
        <taxon>Geodermatophilales</taxon>
        <taxon>Geodermatophilaceae</taxon>
        <taxon>Geodermatophilus</taxon>
    </lineage>
</organism>
<feature type="chain" id="PRO_5039230032" evidence="2">
    <location>
        <begin position="30"/>
        <end position="468"/>
    </location>
</feature>
<evidence type="ECO:0000313" key="3">
    <source>
        <dbReference type="EMBL" id="SHN63961.1"/>
    </source>
</evidence>
<feature type="binding site" evidence="1">
    <location>
        <position position="336"/>
    </location>
    <ligand>
        <name>Zn(2+)</name>
        <dbReference type="ChEBI" id="CHEBI:29105"/>
        <note>catalytic</note>
    </ligand>
</feature>
<dbReference type="PANTHER" id="PTHR45726:SF3">
    <property type="entry name" value="LEUKOTRIENE A-4 HYDROLASE"/>
    <property type="match status" value="1"/>
</dbReference>